<organism evidence="6 7">
    <name type="scientific">Herminiimonas glaciei</name>
    <dbReference type="NCBI Taxonomy" id="523788"/>
    <lineage>
        <taxon>Bacteria</taxon>
        <taxon>Pseudomonadati</taxon>
        <taxon>Pseudomonadota</taxon>
        <taxon>Betaproteobacteria</taxon>
        <taxon>Burkholderiales</taxon>
        <taxon>Oxalobacteraceae</taxon>
        <taxon>Herminiimonas</taxon>
    </lineage>
</organism>
<evidence type="ECO:0000259" key="5">
    <source>
        <dbReference type="PROSITE" id="PS50931"/>
    </source>
</evidence>
<keyword evidence="2" id="KW-0805">Transcription regulation</keyword>
<keyword evidence="4" id="KW-0804">Transcription</keyword>
<dbReference type="SUPFAM" id="SSF53850">
    <property type="entry name" value="Periplasmic binding protein-like II"/>
    <property type="match status" value="1"/>
</dbReference>
<dbReference type="Gene3D" id="3.40.190.10">
    <property type="entry name" value="Periplasmic binding protein-like II"/>
    <property type="match status" value="2"/>
</dbReference>
<evidence type="ECO:0000256" key="2">
    <source>
        <dbReference type="ARBA" id="ARBA00023015"/>
    </source>
</evidence>
<dbReference type="InterPro" id="IPR036390">
    <property type="entry name" value="WH_DNA-bd_sf"/>
</dbReference>
<accession>A0ABW2IEL9</accession>
<evidence type="ECO:0000313" key="6">
    <source>
        <dbReference type="EMBL" id="MFC7289417.1"/>
    </source>
</evidence>
<dbReference type="SUPFAM" id="SSF46785">
    <property type="entry name" value="Winged helix' DNA-binding domain"/>
    <property type="match status" value="1"/>
</dbReference>
<dbReference type="RefSeq" id="WP_382272721.1">
    <property type="nucleotide sequence ID" value="NZ_JBHTBU010000002.1"/>
</dbReference>
<dbReference type="InterPro" id="IPR036388">
    <property type="entry name" value="WH-like_DNA-bd_sf"/>
</dbReference>
<keyword evidence="3" id="KW-0238">DNA-binding</keyword>
<keyword evidence="7" id="KW-1185">Reference proteome</keyword>
<sequence>MSTIDFRLPPIPCLIAFEARARLGSGVLVARELCISPSAVSHRIKQLEEATNLQLFRKTSGEAVLTADGQAYLEAVRNALNTLSHFGRNPAASTKTKKQLRIAAPPTFAYQIIIPRLKLLQENFPSLRFELQLSVPLVGLKADDSDIEIRFGIGHYPGYHVTRILDEDVLPMCSPEYLAQHGPFENYEDLQRATLLRCTIEPWHPWFQAAGLDSREPVGTLQFVDIGSCMQAAAWGHGIALARPKMAASLTASGRLVPVFDLTAKPAYSYFATCLPEALQHTESLEVINWLRSDLEHEDAMRALTQAAAKPSVKRKK</sequence>
<dbReference type="PROSITE" id="PS50931">
    <property type="entry name" value="HTH_LYSR"/>
    <property type="match status" value="1"/>
</dbReference>
<dbReference type="Proteomes" id="UP001596542">
    <property type="component" value="Unassembled WGS sequence"/>
</dbReference>
<dbReference type="Gene3D" id="1.10.10.10">
    <property type="entry name" value="Winged helix-like DNA-binding domain superfamily/Winged helix DNA-binding domain"/>
    <property type="match status" value="1"/>
</dbReference>
<dbReference type="InterPro" id="IPR005119">
    <property type="entry name" value="LysR_subst-bd"/>
</dbReference>
<proteinExistence type="inferred from homology"/>
<evidence type="ECO:0000256" key="1">
    <source>
        <dbReference type="ARBA" id="ARBA00009437"/>
    </source>
</evidence>
<dbReference type="CDD" id="cd08432">
    <property type="entry name" value="PBP2_GcdR_TrpI_HvrB_AmpR_like"/>
    <property type="match status" value="1"/>
</dbReference>
<comment type="similarity">
    <text evidence="1">Belongs to the LysR transcriptional regulatory family.</text>
</comment>
<dbReference type="InterPro" id="IPR000847">
    <property type="entry name" value="LysR_HTH_N"/>
</dbReference>
<dbReference type="InterPro" id="IPR058163">
    <property type="entry name" value="LysR-type_TF_proteobact-type"/>
</dbReference>
<evidence type="ECO:0000256" key="4">
    <source>
        <dbReference type="ARBA" id="ARBA00023163"/>
    </source>
</evidence>
<evidence type="ECO:0000313" key="7">
    <source>
        <dbReference type="Proteomes" id="UP001596542"/>
    </source>
</evidence>
<dbReference type="PANTHER" id="PTHR30537">
    <property type="entry name" value="HTH-TYPE TRANSCRIPTIONAL REGULATOR"/>
    <property type="match status" value="1"/>
</dbReference>
<name>A0ABW2IEL9_9BURK</name>
<gene>
    <name evidence="6" type="ORF">ACFQPC_15320</name>
</gene>
<dbReference type="Pfam" id="PF03466">
    <property type="entry name" value="LysR_substrate"/>
    <property type="match status" value="1"/>
</dbReference>
<protein>
    <submittedName>
        <fullName evidence="6">LysR substrate-binding domain-containing protein</fullName>
    </submittedName>
</protein>
<feature type="domain" description="HTH lysR-type" evidence="5">
    <location>
        <begin position="9"/>
        <end position="66"/>
    </location>
</feature>
<reference evidence="7" key="1">
    <citation type="journal article" date="2019" name="Int. J. Syst. Evol. Microbiol.">
        <title>The Global Catalogue of Microorganisms (GCM) 10K type strain sequencing project: providing services to taxonomists for standard genome sequencing and annotation.</title>
        <authorList>
            <consortium name="The Broad Institute Genomics Platform"/>
            <consortium name="The Broad Institute Genome Sequencing Center for Infectious Disease"/>
            <person name="Wu L."/>
            <person name="Ma J."/>
        </authorList>
    </citation>
    <scope>NUCLEOTIDE SEQUENCE [LARGE SCALE GENOMIC DNA]</scope>
    <source>
        <strain evidence="7">KACC 12508</strain>
    </source>
</reference>
<dbReference type="PANTHER" id="PTHR30537:SF79">
    <property type="entry name" value="TRANSCRIPTIONAL REGULATOR-RELATED"/>
    <property type="match status" value="1"/>
</dbReference>
<evidence type="ECO:0000256" key="3">
    <source>
        <dbReference type="ARBA" id="ARBA00023125"/>
    </source>
</evidence>
<dbReference type="EMBL" id="JBHTBU010000002">
    <property type="protein sequence ID" value="MFC7289417.1"/>
    <property type="molecule type" value="Genomic_DNA"/>
</dbReference>
<comment type="caution">
    <text evidence="6">The sequence shown here is derived from an EMBL/GenBank/DDBJ whole genome shotgun (WGS) entry which is preliminary data.</text>
</comment>
<dbReference type="Pfam" id="PF00126">
    <property type="entry name" value="HTH_1"/>
    <property type="match status" value="1"/>
</dbReference>